<dbReference type="RefSeq" id="WP_080022410.1">
    <property type="nucleotide sequence ID" value="NZ_LTAY01000031.1"/>
</dbReference>
<dbReference type="PANTHER" id="PTHR32114:SF2">
    <property type="entry name" value="ABC TRANSPORTER ABCH.3"/>
    <property type="match status" value="1"/>
</dbReference>
<dbReference type="Proteomes" id="UP000191448">
    <property type="component" value="Unassembled WGS sequence"/>
</dbReference>
<proteinExistence type="inferred from homology"/>
<dbReference type="Pfam" id="PF13476">
    <property type="entry name" value="AAA_23"/>
    <property type="match status" value="1"/>
</dbReference>
<dbReference type="GO" id="GO:0016887">
    <property type="term" value="F:ATP hydrolysis activity"/>
    <property type="evidence" value="ECO:0007669"/>
    <property type="project" value="InterPro"/>
</dbReference>
<gene>
    <name evidence="6" type="primary">smc_4</name>
    <name evidence="6" type="ORF">CLTHE_11510</name>
</gene>
<dbReference type="EMBL" id="LTAY01000031">
    <property type="protein sequence ID" value="OPX48473.1"/>
    <property type="molecule type" value="Genomic_DNA"/>
</dbReference>
<evidence type="ECO:0000256" key="4">
    <source>
        <dbReference type="SAM" id="Coils"/>
    </source>
</evidence>
<evidence type="ECO:0000256" key="3">
    <source>
        <dbReference type="ARBA" id="ARBA00013368"/>
    </source>
</evidence>
<feature type="coiled-coil region" evidence="4">
    <location>
        <begin position="224"/>
        <end position="254"/>
    </location>
</feature>
<feature type="domain" description="Rad50/SbcC-type AAA" evidence="5">
    <location>
        <begin position="8"/>
        <end position="252"/>
    </location>
</feature>
<feature type="coiled-coil region" evidence="4">
    <location>
        <begin position="371"/>
        <end position="538"/>
    </location>
</feature>
<comment type="similarity">
    <text evidence="1">Belongs to the SMC family. SbcC subfamily.</text>
</comment>
<protein>
    <recommendedName>
        <fullName evidence="3">Nuclease SbcCD subunit C</fullName>
    </recommendedName>
</protein>
<dbReference type="OrthoDB" id="1698838at2"/>
<sequence>MKNIKLKSLELKNFKGIKELVVLFDNKTNIFGDNGIGKSTVEDSFMWLFFDKDSNDRKNFDIKPFDELGNVIHGLESEVTAVIEIDKLDIKLSKTFKEKWTKKRGAAEKEFSGHETIYSINDIPVRKKEYEEKIKEILEEKIFKLVTNPLYFASLNWKEQRTIIQAITGQITDEQVINYNNKLEGFRGAYMDSVDNHMIRTKATIKKLNDQLKQIPYRIDELNNSIEEINVQELENEQGNVQKQINELDSMLEDNSKGNEILLNHKQHLFELKEEYQEKFNHAKLLLNKPLEKLNKELFDKRYELQNKAYEVKEIEKNISTNENKIRNLVEVEKKNTSNLEGLRIKFENVKSEEFKLDENSTICPTCGKELDNAAEIIEELKNKFNKNKADKLKEINKIGKSIKTENAENESKIGEIKAELFDLEKLKEEKEVQKLEIENNINELEEKIKNFDPGEIEFEGKVQLENEIEMTKKDISSFKVDDNFEIKEKKKELLMQLEKINKRLATVDNNKKIKKRIEELSEEERHLANEIAKHEGSLYLCEEFIRTKVELSESLINKKFKNIKFKLFNELINGGLEETCEILINGVPYSNANSTGKINAGIEVINTLSEFYNVQAPIWVDNAESFNKLADTKSQLIRLIVSKDKKLKVECEE</sequence>
<dbReference type="PANTHER" id="PTHR32114">
    <property type="entry name" value="ABC TRANSPORTER ABCH.3"/>
    <property type="match status" value="1"/>
</dbReference>
<dbReference type="SUPFAM" id="SSF52540">
    <property type="entry name" value="P-loop containing nucleoside triphosphate hydrolases"/>
    <property type="match status" value="1"/>
</dbReference>
<dbReference type="Gene3D" id="3.40.50.300">
    <property type="entry name" value="P-loop containing nucleotide triphosphate hydrolases"/>
    <property type="match status" value="1"/>
</dbReference>
<accession>A0A1V4SW40</accession>
<evidence type="ECO:0000256" key="1">
    <source>
        <dbReference type="ARBA" id="ARBA00006930"/>
    </source>
</evidence>
<evidence type="ECO:0000259" key="5">
    <source>
        <dbReference type="Pfam" id="PF13476"/>
    </source>
</evidence>
<dbReference type="InterPro" id="IPR027417">
    <property type="entry name" value="P-loop_NTPase"/>
</dbReference>
<dbReference type="AlphaFoldDB" id="A0A1V4SW40"/>
<name>A0A1V4SW40_9CLOT</name>
<dbReference type="GO" id="GO:0006302">
    <property type="term" value="P:double-strand break repair"/>
    <property type="evidence" value="ECO:0007669"/>
    <property type="project" value="InterPro"/>
</dbReference>
<organism evidence="6 7">
    <name type="scientific">Clostridium thermobutyricum DSM 4928</name>
    <dbReference type="NCBI Taxonomy" id="1121339"/>
    <lineage>
        <taxon>Bacteria</taxon>
        <taxon>Bacillati</taxon>
        <taxon>Bacillota</taxon>
        <taxon>Clostridia</taxon>
        <taxon>Eubacteriales</taxon>
        <taxon>Clostridiaceae</taxon>
        <taxon>Clostridium</taxon>
    </lineage>
</organism>
<dbReference type="InterPro" id="IPR038729">
    <property type="entry name" value="Rad50/SbcC_AAA"/>
</dbReference>
<evidence type="ECO:0000256" key="2">
    <source>
        <dbReference type="ARBA" id="ARBA00011322"/>
    </source>
</evidence>
<keyword evidence="4" id="KW-0175">Coiled coil</keyword>
<comment type="caution">
    <text evidence="6">The sequence shown here is derived from an EMBL/GenBank/DDBJ whole genome shotgun (WGS) entry which is preliminary data.</text>
</comment>
<evidence type="ECO:0000313" key="6">
    <source>
        <dbReference type="EMBL" id="OPX48473.1"/>
    </source>
</evidence>
<comment type="subunit">
    <text evidence="2">Heterodimer of SbcC and SbcD.</text>
</comment>
<evidence type="ECO:0000313" key="7">
    <source>
        <dbReference type="Proteomes" id="UP000191448"/>
    </source>
</evidence>
<reference evidence="6 7" key="1">
    <citation type="submission" date="2016-02" db="EMBL/GenBank/DDBJ databases">
        <title>Genome sequence of Clostridium thermobutyricum DSM 4928.</title>
        <authorList>
            <person name="Poehlein A."/>
            <person name="Daniel R."/>
        </authorList>
    </citation>
    <scope>NUCLEOTIDE SEQUENCE [LARGE SCALE GENOMIC DNA]</scope>
    <source>
        <strain evidence="6 7">DSM 4928</strain>
    </source>
</reference>